<dbReference type="RefSeq" id="WP_407590534.1">
    <property type="nucleotide sequence ID" value="NZ_JBHDIY010000002.1"/>
</dbReference>
<dbReference type="Pfam" id="PF00106">
    <property type="entry name" value="adh_short"/>
    <property type="match status" value="1"/>
</dbReference>
<organism evidence="5 6">
    <name type="scientific">Tateyamaria armeniaca</name>
    <dbReference type="NCBI Taxonomy" id="2518930"/>
    <lineage>
        <taxon>Bacteria</taxon>
        <taxon>Pseudomonadati</taxon>
        <taxon>Pseudomonadota</taxon>
        <taxon>Alphaproteobacteria</taxon>
        <taxon>Rhodobacterales</taxon>
        <taxon>Roseobacteraceae</taxon>
        <taxon>Tateyamaria</taxon>
    </lineage>
</organism>
<dbReference type="InterPro" id="IPR036291">
    <property type="entry name" value="NAD(P)-bd_dom_sf"/>
</dbReference>
<feature type="domain" description="Ketoreductase" evidence="4">
    <location>
        <begin position="7"/>
        <end position="163"/>
    </location>
</feature>
<keyword evidence="2 5" id="KW-0560">Oxidoreductase</keyword>
<evidence type="ECO:0000256" key="3">
    <source>
        <dbReference type="RuleBase" id="RU000363"/>
    </source>
</evidence>
<dbReference type="CDD" id="cd05233">
    <property type="entry name" value="SDR_c"/>
    <property type="match status" value="1"/>
</dbReference>
<evidence type="ECO:0000313" key="6">
    <source>
        <dbReference type="Proteomes" id="UP001627408"/>
    </source>
</evidence>
<proteinExistence type="inferred from homology"/>
<comment type="caution">
    <text evidence="5">The sequence shown here is derived from an EMBL/GenBank/DDBJ whole genome shotgun (WGS) entry which is preliminary data.</text>
</comment>
<dbReference type="EMBL" id="JBHDIY010000002">
    <property type="protein sequence ID" value="MFL4468790.1"/>
    <property type="molecule type" value="Genomic_DNA"/>
</dbReference>
<evidence type="ECO:0000259" key="4">
    <source>
        <dbReference type="SMART" id="SM00822"/>
    </source>
</evidence>
<dbReference type="InterPro" id="IPR057326">
    <property type="entry name" value="KR_dom"/>
</dbReference>
<comment type="similarity">
    <text evidence="1 3">Belongs to the short-chain dehydrogenases/reductases (SDR) family.</text>
</comment>
<dbReference type="PRINTS" id="PR00081">
    <property type="entry name" value="GDHRDH"/>
</dbReference>
<name>A0ABW8UNT8_9RHOB</name>
<dbReference type="EC" id="1.-.-.-" evidence="5"/>
<dbReference type="GO" id="GO:0016491">
    <property type="term" value="F:oxidoreductase activity"/>
    <property type="evidence" value="ECO:0007669"/>
    <property type="project" value="UniProtKB-KW"/>
</dbReference>
<dbReference type="SMART" id="SM00822">
    <property type="entry name" value="PKS_KR"/>
    <property type="match status" value="1"/>
</dbReference>
<keyword evidence="6" id="KW-1185">Reference proteome</keyword>
<gene>
    <name evidence="5" type="ORF">ACERZ8_02460</name>
</gene>
<evidence type="ECO:0000313" key="5">
    <source>
        <dbReference type="EMBL" id="MFL4468790.1"/>
    </source>
</evidence>
<accession>A0ABW8UNT8</accession>
<dbReference type="PRINTS" id="PR00080">
    <property type="entry name" value="SDRFAMILY"/>
</dbReference>
<dbReference type="PANTHER" id="PTHR44196:SF1">
    <property type="entry name" value="DEHYDROGENASE_REDUCTASE SDR FAMILY MEMBER 7B"/>
    <property type="match status" value="1"/>
</dbReference>
<dbReference type="PANTHER" id="PTHR44196">
    <property type="entry name" value="DEHYDROGENASE/REDUCTASE SDR FAMILY MEMBER 7B"/>
    <property type="match status" value="1"/>
</dbReference>
<dbReference type="InterPro" id="IPR002347">
    <property type="entry name" value="SDR_fam"/>
</dbReference>
<reference evidence="5 6" key="1">
    <citation type="submission" date="2024-08" db="EMBL/GenBank/DDBJ databases">
        <title>Tateyamaria sp. nov., isolated from marine algae.</title>
        <authorList>
            <person name="Choi B.J."/>
            <person name="Kim J.M."/>
            <person name="Lee J.K."/>
            <person name="Choi D.G."/>
            <person name="Bayburt H."/>
            <person name="Baek J.H."/>
            <person name="Han D.M."/>
            <person name="Jeon C.O."/>
        </authorList>
    </citation>
    <scope>NUCLEOTIDE SEQUENCE [LARGE SCALE GENOMIC DNA]</scope>
    <source>
        <strain evidence="5 6">KMU-156</strain>
    </source>
</reference>
<evidence type="ECO:0000256" key="2">
    <source>
        <dbReference type="ARBA" id="ARBA00023002"/>
    </source>
</evidence>
<dbReference type="SUPFAM" id="SSF51735">
    <property type="entry name" value="NAD(P)-binding Rossmann-fold domains"/>
    <property type="match status" value="1"/>
</dbReference>
<dbReference type="Gene3D" id="3.40.50.720">
    <property type="entry name" value="NAD(P)-binding Rossmann-like Domain"/>
    <property type="match status" value="1"/>
</dbReference>
<protein>
    <submittedName>
        <fullName evidence="5">SDR family oxidoreductase</fullName>
        <ecNumber evidence="5">1.-.-.-</ecNumber>
    </submittedName>
</protein>
<sequence>MDHVKGKTVLITGASKGIGAATARTLAGMGAHVVLAARSAEALAKLAQETGGRAFPCDVSDFAQVRALIEATGPIDTLINNAGLIDPIARLADSDPGAWGRVVDVNVKGVYHALRAVLPGMIERGSGTIINISSGAATSALEGWSHYCATKAAVLSLTRVADKEMRSAGVRVIGLSPGTVATDMQRKIAASGINPVSQLGWEAHIPPEWVGQAIAVLLGPKGDAYCGTDFSLKTEEGRAAAGLPPL</sequence>
<dbReference type="Proteomes" id="UP001627408">
    <property type="component" value="Unassembled WGS sequence"/>
</dbReference>
<evidence type="ECO:0000256" key="1">
    <source>
        <dbReference type="ARBA" id="ARBA00006484"/>
    </source>
</evidence>